<comment type="caution">
    <text evidence="2">The sequence shown here is derived from an EMBL/GenBank/DDBJ whole genome shotgun (WGS) entry which is preliminary data.</text>
</comment>
<proteinExistence type="predicted"/>
<evidence type="ECO:0000313" key="3">
    <source>
        <dbReference type="Proteomes" id="UP000030428"/>
    </source>
</evidence>
<dbReference type="GO" id="GO:0006302">
    <property type="term" value="P:double-strand break repair"/>
    <property type="evidence" value="ECO:0007669"/>
    <property type="project" value="InterPro"/>
</dbReference>
<feature type="domain" description="Rad50/SbcC-type AAA" evidence="1">
    <location>
        <begin position="6"/>
        <end position="168"/>
    </location>
</feature>
<dbReference type="GO" id="GO:0000731">
    <property type="term" value="P:DNA synthesis involved in DNA repair"/>
    <property type="evidence" value="ECO:0007669"/>
    <property type="project" value="TreeGrafter"/>
</dbReference>
<dbReference type="EMBL" id="JSZA02000149">
    <property type="protein sequence ID" value="TGO02373.1"/>
    <property type="molecule type" value="Genomic_DNA"/>
</dbReference>
<name>A0A4E0QMD1_9GAMM</name>
<reference evidence="2 3" key="1">
    <citation type="journal article" date="2016" name="Front. Microbiol.">
        <title>Single-Cell (Meta-)Genomics of a Dimorphic Candidatus Thiomargarita nelsonii Reveals Genomic Plasticity.</title>
        <authorList>
            <person name="Flood B.E."/>
            <person name="Fliss P."/>
            <person name="Jones D.S."/>
            <person name="Dick G.J."/>
            <person name="Jain S."/>
            <person name="Kaster A.K."/>
            <person name="Winkel M."/>
            <person name="Mussmann M."/>
            <person name="Bailey J."/>
        </authorList>
    </citation>
    <scope>NUCLEOTIDE SEQUENCE [LARGE SCALE GENOMIC DNA]</scope>
    <source>
        <strain evidence="2">Hydrate Ridge</strain>
    </source>
</reference>
<evidence type="ECO:0000313" key="2">
    <source>
        <dbReference type="EMBL" id="TGO02373.1"/>
    </source>
</evidence>
<dbReference type="Gene3D" id="3.40.50.300">
    <property type="entry name" value="P-loop containing nucleotide triphosphate hydrolases"/>
    <property type="match status" value="1"/>
</dbReference>
<accession>A0A4E0QMD1</accession>
<organism evidence="2 3">
    <name type="scientific">Candidatus Thiomargarita nelsonii</name>
    <dbReference type="NCBI Taxonomy" id="1003181"/>
    <lineage>
        <taxon>Bacteria</taxon>
        <taxon>Pseudomonadati</taxon>
        <taxon>Pseudomonadota</taxon>
        <taxon>Gammaproteobacteria</taxon>
        <taxon>Thiotrichales</taxon>
        <taxon>Thiotrichaceae</taxon>
        <taxon>Thiomargarita</taxon>
    </lineage>
</organism>
<gene>
    <name evidence="2" type="ORF">PN36_26030</name>
</gene>
<dbReference type="SUPFAM" id="SSF52540">
    <property type="entry name" value="P-loop containing nucleoside triphosphate hydrolases"/>
    <property type="match status" value="1"/>
</dbReference>
<dbReference type="GO" id="GO:0016887">
    <property type="term" value="F:ATP hydrolysis activity"/>
    <property type="evidence" value="ECO:0007669"/>
    <property type="project" value="InterPro"/>
</dbReference>
<dbReference type="Pfam" id="PF13476">
    <property type="entry name" value="AAA_23"/>
    <property type="match status" value="1"/>
</dbReference>
<keyword evidence="3" id="KW-1185">Reference proteome</keyword>
<dbReference type="Proteomes" id="UP000030428">
    <property type="component" value="Unassembled WGS sequence"/>
</dbReference>
<protein>
    <recommendedName>
        <fullName evidence="1">Rad50/SbcC-type AAA domain-containing protein</fullName>
    </recommendedName>
</protein>
<dbReference type="InterPro" id="IPR038729">
    <property type="entry name" value="Rad50/SbcC_AAA"/>
</dbReference>
<dbReference type="InterPro" id="IPR027417">
    <property type="entry name" value="P-loop_NTPase"/>
</dbReference>
<dbReference type="AlphaFoldDB" id="A0A4E0QMD1"/>
<dbReference type="PANTHER" id="PTHR32182:SF22">
    <property type="entry name" value="ATP-DEPENDENT ENDONUCLEASE, OLD FAMILY-RELATED"/>
    <property type="match status" value="1"/>
</dbReference>
<evidence type="ECO:0000259" key="1">
    <source>
        <dbReference type="Pfam" id="PF13476"/>
    </source>
</evidence>
<sequence length="199" mass="23331">MKLKSVLIENFRAIEKIQLPLHPQLTVLVGENGTGKTSFLDAISMVLGEIPSYFKLQKRRFFDDNDLTNHLKSSIESAPYVRVQLENMAGLTWHYESQPSQKNEPQLNSLTELHKYLEQMINDLNESKIVEIPVLAYYGMNRDTLTIPNESQFDREFHRFDALKNALNVTPDFGTLFEWFFGQENLEHREKFERKDLDY</sequence>
<dbReference type="PANTHER" id="PTHR32182">
    <property type="entry name" value="DNA REPLICATION AND REPAIR PROTEIN RECF"/>
    <property type="match status" value="1"/>
</dbReference>
<feature type="non-terminal residue" evidence="2">
    <location>
        <position position="199"/>
    </location>
</feature>